<keyword evidence="3" id="KW-1185">Reference proteome</keyword>
<evidence type="ECO:0000313" key="3">
    <source>
        <dbReference type="Proteomes" id="UP000696485"/>
    </source>
</evidence>
<dbReference type="EMBL" id="JAAAUY010001206">
    <property type="protein sequence ID" value="KAF9323818.1"/>
    <property type="molecule type" value="Genomic_DNA"/>
</dbReference>
<keyword evidence="1" id="KW-0175">Coiled coil</keyword>
<accession>A0A9P5SB75</accession>
<comment type="caution">
    <text evidence="2">The sequence shown here is derived from an EMBL/GenBank/DDBJ whole genome shotgun (WGS) entry which is preliminary data.</text>
</comment>
<gene>
    <name evidence="2" type="ORF">BG006_001117</name>
</gene>
<evidence type="ECO:0008006" key="4">
    <source>
        <dbReference type="Google" id="ProtNLM"/>
    </source>
</evidence>
<organism evidence="2 3">
    <name type="scientific">Podila minutissima</name>
    <dbReference type="NCBI Taxonomy" id="64525"/>
    <lineage>
        <taxon>Eukaryota</taxon>
        <taxon>Fungi</taxon>
        <taxon>Fungi incertae sedis</taxon>
        <taxon>Mucoromycota</taxon>
        <taxon>Mortierellomycotina</taxon>
        <taxon>Mortierellomycetes</taxon>
        <taxon>Mortierellales</taxon>
        <taxon>Mortierellaceae</taxon>
        <taxon>Podila</taxon>
    </lineage>
</organism>
<protein>
    <recommendedName>
        <fullName evidence="4">G domain-containing protein</fullName>
    </recommendedName>
</protein>
<feature type="coiled-coil region" evidence="1">
    <location>
        <begin position="445"/>
        <end position="472"/>
    </location>
</feature>
<dbReference type="Gene3D" id="3.40.50.300">
    <property type="entry name" value="P-loop containing nucleotide triphosphate hydrolases"/>
    <property type="match status" value="1"/>
</dbReference>
<dbReference type="SUPFAM" id="SSF52540">
    <property type="entry name" value="P-loop containing nucleoside triphosphate hydrolases"/>
    <property type="match status" value="1"/>
</dbReference>
<evidence type="ECO:0000313" key="2">
    <source>
        <dbReference type="EMBL" id="KAF9323818.1"/>
    </source>
</evidence>
<dbReference type="InterPro" id="IPR027417">
    <property type="entry name" value="P-loop_NTPase"/>
</dbReference>
<sequence>MPAPPTYNVLFLGETQSGKSTLIEHLKKYADPSYTVNKDNIGDSIFSLTKTVITSQIHTNAPAYSISKMEKGSQVQVDYGGFIESDDPEDYEDELNERRAYTLQREVLKTATATFNLIDTPGLNDTSLFDESNIAIIFKALKDIDSINLIVITVANNPFTEGLRDALKAYVDLLPEFNSNIVFVHTKIDYAKLHKTDVLFSASLLEKKGLLGNLMKRDNVPHLLIDNNIGTRQVVRDCITQNTLRNLLGMAKLNQPIPLRTMRMNKTEKMRIADEILKAKYEKVILQREETLEQKDKSQKEFLGRINTTKAMITEKQELVKNTTEFLSVNDNETLELLHEEFYQQDFSILNLAKGSKPLYYPGKTRASKRGFIHHVLDHIDTRAQNIKIIQEAGGKGEKFWAVRFHRRKVQNGLFHVKIYIHRRKKFAIEIGEKKTSLSVCKAQLQECLDDLKAFEKKHSEQEIELKELLDDLKLNRYLLSRVSTTQLESTIFHSMVEADVYVRDYHESSLNVEAFYKNKREELENTGSAIPYVVPEVINTSEELVDSGREIFDNSDDNVADFENFVNIATGEAGAGAHPTDATVSGLASKIGSIHVSDPKEF</sequence>
<evidence type="ECO:0000256" key="1">
    <source>
        <dbReference type="SAM" id="Coils"/>
    </source>
</evidence>
<dbReference type="AlphaFoldDB" id="A0A9P5SB75"/>
<reference evidence="2" key="1">
    <citation type="journal article" date="2020" name="Fungal Divers.">
        <title>Resolving the Mortierellaceae phylogeny through synthesis of multi-gene phylogenetics and phylogenomics.</title>
        <authorList>
            <person name="Vandepol N."/>
            <person name="Liber J."/>
            <person name="Desiro A."/>
            <person name="Na H."/>
            <person name="Kennedy M."/>
            <person name="Barry K."/>
            <person name="Grigoriev I.V."/>
            <person name="Miller A.N."/>
            <person name="O'Donnell K."/>
            <person name="Stajich J.E."/>
            <person name="Bonito G."/>
        </authorList>
    </citation>
    <scope>NUCLEOTIDE SEQUENCE</scope>
    <source>
        <strain evidence="2">NVP1</strain>
    </source>
</reference>
<proteinExistence type="predicted"/>
<name>A0A9P5SB75_9FUNG</name>
<dbReference type="Proteomes" id="UP000696485">
    <property type="component" value="Unassembled WGS sequence"/>
</dbReference>